<dbReference type="SUPFAM" id="SSF48452">
    <property type="entry name" value="TPR-like"/>
    <property type="match status" value="1"/>
</dbReference>
<dbReference type="InterPro" id="IPR011990">
    <property type="entry name" value="TPR-like_helical_dom_sf"/>
</dbReference>
<dbReference type="EMBL" id="CP033073">
    <property type="protein sequence ID" value="AYN38726.1"/>
    <property type="molecule type" value="Genomic_DNA"/>
</dbReference>
<feature type="compositionally biased region" description="Basic residues" evidence="1">
    <location>
        <begin position="349"/>
        <end position="358"/>
    </location>
</feature>
<evidence type="ECO:0000313" key="3">
    <source>
        <dbReference type="Proteomes" id="UP000268329"/>
    </source>
</evidence>
<accession>A0A3G2J8X6</accession>
<name>A0A3G2J8X6_9ACTN</name>
<reference evidence="2 3" key="1">
    <citation type="submission" date="2018-10" db="EMBL/GenBank/DDBJ databases">
        <title>The genome of Streptomyces dangxiongensis Z022.</title>
        <authorList>
            <person name="Zhang B."/>
        </authorList>
    </citation>
    <scope>NUCLEOTIDE SEQUENCE [LARGE SCALE GENOMIC DNA]</scope>
    <source>
        <strain evidence="2 3">Z022</strain>
    </source>
</reference>
<feature type="compositionally biased region" description="Low complexity" evidence="1">
    <location>
        <begin position="333"/>
        <end position="348"/>
    </location>
</feature>
<sequence>MKEHGLSAGALAEQVNDAMADLNGHRGAVTERTVYRWLSGENRSPQDRQWQALEVVSGLPATDLGFVPRARPRPATPSARLEDPVLGRRSFISVATGAAVAVSTGTATAATRPTVGHSDVDRLRVLLAELWLLDDQNGGGPVLERRAADLAARTLSLQQHGSASQRVRSRLYAVAASFTAFAMFSAIDARRLGEAQRYLEQSVTLAGLSGDGQVQHQTWRYAAMLAGQRGRYADALAAAEACTGTRAHRTDPFYASLTHSRIALTAASLGDKTRALRALDRAHGAYDRADPAEVRPSSVAFYTRGELHGLTGITHYRLGEAEKAEFHAHRLRTSATTSTATAPTTCPRRPSHRSRRATSSRPWPPPPASSLRPAPTRAGSPISWAASPPHSTRRPPSPPSPASGTTAPVRPEPSRDKEHHARPGDHPSPLRP</sequence>
<dbReference type="Gene3D" id="1.25.40.10">
    <property type="entry name" value="Tetratricopeptide repeat domain"/>
    <property type="match status" value="1"/>
</dbReference>
<keyword evidence="3" id="KW-1185">Reference proteome</keyword>
<evidence type="ECO:0000313" key="2">
    <source>
        <dbReference type="EMBL" id="AYN38726.1"/>
    </source>
</evidence>
<dbReference type="KEGG" id="sdd:D9753_07100"/>
<feature type="compositionally biased region" description="Basic and acidic residues" evidence="1">
    <location>
        <begin position="412"/>
        <end position="425"/>
    </location>
</feature>
<dbReference type="AlphaFoldDB" id="A0A3G2J8X6"/>
<feature type="region of interest" description="Disordered" evidence="1">
    <location>
        <begin position="330"/>
        <end position="432"/>
    </location>
</feature>
<feature type="compositionally biased region" description="Low complexity" evidence="1">
    <location>
        <begin position="369"/>
        <end position="378"/>
    </location>
</feature>
<proteinExistence type="predicted"/>
<dbReference type="OrthoDB" id="4332031at2"/>
<dbReference type="Proteomes" id="UP000268329">
    <property type="component" value="Chromosome"/>
</dbReference>
<gene>
    <name evidence="2" type="ORF">D9753_07100</name>
</gene>
<evidence type="ECO:0000256" key="1">
    <source>
        <dbReference type="SAM" id="MobiDB-lite"/>
    </source>
</evidence>
<organism evidence="2 3">
    <name type="scientific">Streptomyces dangxiongensis</name>
    <dbReference type="NCBI Taxonomy" id="1442032"/>
    <lineage>
        <taxon>Bacteria</taxon>
        <taxon>Bacillati</taxon>
        <taxon>Actinomycetota</taxon>
        <taxon>Actinomycetes</taxon>
        <taxon>Kitasatosporales</taxon>
        <taxon>Streptomycetaceae</taxon>
        <taxon>Streptomyces</taxon>
    </lineage>
</organism>
<protein>
    <submittedName>
        <fullName evidence="2">Tat pathway signal protein</fullName>
    </submittedName>
</protein>